<reference evidence="2 3" key="1">
    <citation type="submission" date="2021-08" db="EMBL/GenBank/DDBJ databases">
        <title>Comparative Genomics Analysis of the Genus Qipengyuania Reveals Extensive Genetic Diversity and Metabolic Versatility, Including the Description of Fifteen Novel Species.</title>
        <authorList>
            <person name="Liu Y."/>
        </authorList>
    </citation>
    <scope>NUCLEOTIDE SEQUENCE [LARGE SCALE GENOMIC DNA]</scope>
    <source>
        <strain evidence="2 3">1NDH17</strain>
    </source>
</reference>
<dbReference type="Proteomes" id="UP000783253">
    <property type="component" value="Unassembled WGS sequence"/>
</dbReference>
<dbReference type="Pfam" id="PF04273">
    <property type="entry name" value="BLH_phosphatase"/>
    <property type="match status" value="1"/>
</dbReference>
<dbReference type="InterPro" id="IPR005939">
    <property type="entry name" value="BLH_phosphatase-like"/>
</dbReference>
<feature type="domain" description="Beta-lactamase hydrolase-like protein phosphatase-like" evidence="1">
    <location>
        <begin position="4"/>
        <end position="111"/>
    </location>
</feature>
<dbReference type="EMBL" id="JAIGNK010000003">
    <property type="protein sequence ID" value="MBX7458889.1"/>
    <property type="molecule type" value="Genomic_DNA"/>
</dbReference>
<dbReference type="RefSeq" id="WP_221574247.1">
    <property type="nucleotide sequence ID" value="NZ_JAIGNK010000003.1"/>
</dbReference>
<comment type="caution">
    <text evidence="2">The sequence shown here is derived from an EMBL/GenBank/DDBJ whole genome shotgun (WGS) entry which is preliminary data.</text>
</comment>
<gene>
    <name evidence="2" type="ORF">K3152_11585</name>
</gene>
<evidence type="ECO:0000259" key="1">
    <source>
        <dbReference type="Pfam" id="PF04273"/>
    </source>
</evidence>
<dbReference type="SUPFAM" id="SSF52799">
    <property type="entry name" value="(Phosphotyrosine protein) phosphatases II"/>
    <property type="match status" value="1"/>
</dbReference>
<evidence type="ECO:0000313" key="2">
    <source>
        <dbReference type="EMBL" id="MBX7458889.1"/>
    </source>
</evidence>
<keyword evidence="3" id="KW-1185">Reference proteome</keyword>
<protein>
    <submittedName>
        <fullName evidence="2">TIGR01244 family phosphatase</fullName>
    </submittedName>
</protein>
<evidence type="ECO:0000313" key="3">
    <source>
        <dbReference type="Proteomes" id="UP000783253"/>
    </source>
</evidence>
<organism evidence="2 3">
    <name type="scientific">Qipengyuania polymorpha</name>
    <dbReference type="NCBI Taxonomy" id="2867234"/>
    <lineage>
        <taxon>Bacteria</taxon>
        <taxon>Pseudomonadati</taxon>
        <taxon>Pseudomonadota</taxon>
        <taxon>Alphaproteobacteria</taxon>
        <taxon>Sphingomonadales</taxon>
        <taxon>Erythrobacteraceae</taxon>
        <taxon>Qipengyuania</taxon>
    </lineage>
</organism>
<accession>A0ABS7J4A0</accession>
<sequence>MSQFKQLTEKFWASPQIDVADVETAKAEGFTHIICNRPDSEAPDQPSAAEIGAAARQLGMGFSEVPVSSAGFSLPQVDAMQDALAKGGDKVLGYCRSGTRSTLLWAMVQAKAGADLDDIEQKASAAGYSTSAIRPTMEMLAKGG</sequence>
<proteinExistence type="predicted"/>
<dbReference type="NCBIfam" id="TIGR01244">
    <property type="entry name" value="TIGR01244 family sulfur transferase"/>
    <property type="match status" value="1"/>
</dbReference>
<dbReference type="InterPro" id="IPR029021">
    <property type="entry name" value="Prot-tyrosine_phosphatase-like"/>
</dbReference>
<dbReference type="Gene3D" id="3.90.190.10">
    <property type="entry name" value="Protein tyrosine phosphatase superfamily"/>
    <property type="match status" value="1"/>
</dbReference>
<name>A0ABS7J4A0_9SPHN</name>